<proteinExistence type="predicted"/>
<evidence type="ECO:0000256" key="5">
    <source>
        <dbReference type="ARBA" id="ARBA00023140"/>
    </source>
</evidence>
<keyword evidence="5" id="KW-0576">Peroxisome</keyword>
<feature type="transmembrane region" description="Helical" evidence="6">
    <location>
        <begin position="149"/>
        <end position="171"/>
    </location>
</feature>
<dbReference type="PANTHER" id="PTHR31679">
    <property type="entry name" value="PEROXISOMAL MEMBRANE PROTEIN PEX30-RELATED"/>
    <property type="match status" value="1"/>
</dbReference>
<accession>A0A109UW44</accession>
<evidence type="ECO:0000256" key="1">
    <source>
        <dbReference type="ARBA" id="ARBA00004585"/>
    </source>
</evidence>
<sequence>MVDTTKYYAKFVHNHVQKSSLTFTTSPVVSKALSQFYPLLIVVDSVLNNLMWIQEDTSLGFIYLLLLCLSVKILEPSVDRSLWFYNWVAFVSLSFLVCSVIYNIHSTIRDMKKDEAPTVDDIMIVLESVIDKLDRMRIEIVGVGLRKRLVANSWAITKLMLVLMPFHWIILKMLSPINYLMMFLALAATYHSAWFQSTLKLCWRSLHVRMLYYKLWSYDPSNAWCTKPVQYEVLSEEHIPFPKVPENLTGAKLQLHVQNALTEEDISWSDRELSPDMNYARVEVVQFHISENERKWPVDGWTGTMLPYERQHYSLTLDPLHRDSPSPWKLQEELSPEWWWMDDNWTKSAWKYTDSEWNYLGDSDSVGCYNRWREWKRKAFKIIEKGNI</sequence>
<evidence type="ECO:0000256" key="2">
    <source>
        <dbReference type="ARBA" id="ARBA00022692"/>
    </source>
</evidence>
<dbReference type="InterPro" id="IPR010482">
    <property type="entry name" value="TECPR1-like_DysF"/>
</dbReference>
<protein>
    <submittedName>
        <fullName evidence="8">HCL510Wp</fullName>
    </submittedName>
</protein>
<evidence type="ECO:0000256" key="4">
    <source>
        <dbReference type="ARBA" id="ARBA00023136"/>
    </source>
</evidence>
<dbReference type="PANTHER" id="PTHR31679:SF3">
    <property type="entry name" value="PEROXISOMAL MEMBRANE PROTEIN PEX32"/>
    <property type="match status" value="1"/>
</dbReference>
<feature type="domain" description="TECPR1-like DysF" evidence="7">
    <location>
        <begin position="17"/>
        <end position="377"/>
    </location>
</feature>
<dbReference type="EMBL" id="CP014243">
    <property type="protein sequence ID" value="AMD19641.1"/>
    <property type="molecule type" value="Genomic_DNA"/>
</dbReference>
<dbReference type="OrthoDB" id="5586090at2759"/>
<evidence type="ECO:0000313" key="9">
    <source>
        <dbReference type="Proteomes" id="UP000243052"/>
    </source>
</evidence>
<dbReference type="GO" id="GO:0005778">
    <property type="term" value="C:peroxisomal membrane"/>
    <property type="evidence" value="ECO:0007669"/>
    <property type="project" value="UniProtKB-SubCell"/>
</dbReference>
<dbReference type="GO" id="GO:0007031">
    <property type="term" value="P:peroxisome organization"/>
    <property type="evidence" value="ECO:0007669"/>
    <property type="project" value="UniProtKB-ARBA"/>
</dbReference>
<keyword evidence="9" id="KW-1185">Reference proteome</keyword>
<feature type="transmembrane region" description="Helical" evidence="6">
    <location>
        <begin position="60"/>
        <end position="78"/>
    </location>
</feature>
<reference evidence="8 9" key="1">
    <citation type="submission" date="2016-01" db="EMBL/GenBank/DDBJ databases">
        <title>Genome sequence of the yeast Holleya sinecauda.</title>
        <authorList>
            <person name="Dietrich F.S."/>
        </authorList>
    </citation>
    <scope>NUCLEOTIDE SEQUENCE [LARGE SCALE GENOMIC DNA]</scope>
    <source>
        <strain evidence="8 9">ATCC 58844</strain>
    </source>
</reference>
<evidence type="ECO:0000256" key="3">
    <source>
        <dbReference type="ARBA" id="ARBA00022989"/>
    </source>
</evidence>
<feature type="transmembrane region" description="Helical" evidence="6">
    <location>
        <begin position="84"/>
        <end position="104"/>
    </location>
</feature>
<keyword evidence="4 6" id="KW-0472">Membrane</keyword>
<gene>
    <name evidence="8" type="ORF">AW171_hschr31482</name>
</gene>
<dbReference type="InterPro" id="IPR052646">
    <property type="entry name" value="Peroxisomal_PEX28-32"/>
</dbReference>
<organism evidence="8 9">
    <name type="scientific">Eremothecium sinecaudum</name>
    <dbReference type="NCBI Taxonomy" id="45286"/>
    <lineage>
        <taxon>Eukaryota</taxon>
        <taxon>Fungi</taxon>
        <taxon>Dikarya</taxon>
        <taxon>Ascomycota</taxon>
        <taxon>Saccharomycotina</taxon>
        <taxon>Saccharomycetes</taxon>
        <taxon>Saccharomycetales</taxon>
        <taxon>Saccharomycetaceae</taxon>
        <taxon>Eremothecium</taxon>
    </lineage>
</organism>
<dbReference type="AlphaFoldDB" id="A0A109UW44"/>
<dbReference type="RefSeq" id="XP_017986637.1">
    <property type="nucleotide sequence ID" value="XM_018131475.1"/>
</dbReference>
<evidence type="ECO:0000256" key="6">
    <source>
        <dbReference type="SAM" id="Phobius"/>
    </source>
</evidence>
<name>A0A109UW44_9SACH</name>
<comment type="subcellular location">
    <subcellularLocation>
        <location evidence="1">Peroxisome membrane</location>
        <topology evidence="1">Multi-pass membrane protein</topology>
    </subcellularLocation>
</comment>
<evidence type="ECO:0000313" key="8">
    <source>
        <dbReference type="EMBL" id="AMD19641.1"/>
    </source>
</evidence>
<dbReference type="STRING" id="45286.A0A109UW44"/>
<keyword evidence="2 6" id="KW-0812">Transmembrane</keyword>
<feature type="transmembrane region" description="Helical" evidence="6">
    <location>
        <begin position="177"/>
        <end position="195"/>
    </location>
</feature>
<keyword evidence="3 6" id="KW-1133">Transmembrane helix</keyword>
<dbReference type="Proteomes" id="UP000243052">
    <property type="component" value="Chromosome iii"/>
</dbReference>
<evidence type="ECO:0000259" key="7">
    <source>
        <dbReference type="Pfam" id="PF06398"/>
    </source>
</evidence>
<dbReference type="GeneID" id="28722846"/>
<dbReference type="Pfam" id="PF06398">
    <property type="entry name" value="Pex24p"/>
    <property type="match status" value="1"/>
</dbReference>